<feature type="compositionally biased region" description="Basic and acidic residues" evidence="1">
    <location>
        <begin position="127"/>
        <end position="138"/>
    </location>
</feature>
<dbReference type="OrthoDB" id="5383057at2759"/>
<dbReference type="AlphaFoldDB" id="A0A167ZCK8"/>
<protein>
    <submittedName>
        <fullName evidence="2">Uncharacterized protein</fullName>
    </submittedName>
</protein>
<organism evidence="2 3">
    <name type="scientific">Moelleriella libera RCEF 2490</name>
    <dbReference type="NCBI Taxonomy" id="1081109"/>
    <lineage>
        <taxon>Eukaryota</taxon>
        <taxon>Fungi</taxon>
        <taxon>Dikarya</taxon>
        <taxon>Ascomycota</taxon>
        <taxon>Pezizomycotina</taxon>
        <taxon>Sordariomycetes</taxon>
        <taxon>Hypocreomycetidae</taxon>
        <taxon>Hypocreales</taxon>
        <taxon>Clavicipitaceae</taxon>
        <taxon>Moelleriella</taxon>
    </lineage>
</organism>
<feature type="compositionally biased region" description="Low complexity" evidence="1">
    <location>
        <begin position="59"/>
        <end position="70"/>
    </location>
</feature>
<evidence type="ECO:0000313" key="2">
    <source>
        <dbReference type="EMBL" id="KZZ92482.1"/>
    </source>
</evidence>
<reference evidence="2 3" key="1">
    <citation type="journal article" date="2016" name="Genome Biol. Evol.">
        <title>Divergent and convergent evolution of fungal pathogenicity.</title>
        <authorList>
            <person name="Shang Y."/>
            <person name="Xiao G."/>
            <person name="Zheng P."/>
            <person name="Cen K."/>
            <person name="Zhan S."/>
            <person name="Wang C."/>
        </authorList>
    </citation>
    <scope>NUCLEOTIDE SEQUENCE [LARGE SCALE GENOMIC DNA]</scope>
    <source>
        <strain evidence="2 3">RCEF 2490</strain>
    </source>
</reference>
<sequence length="170" mass="17621">MATVQDRKAPNAGTKVEPGKDAPVRQEGTGLVEEGSLAAESFRADGKFAENRDAEPESASDARSSATSRAGGQSVQGATAPSYVNNQYLSDPKGPHGKNLRESDFDGQDLQSGQAKAFAAEPGSIDDPGRLAEAKFQQKDAVPPQAAPDGGETKLSTSTAFDGLKRDVSA</sequence>
<feature type="compositionally biased region" description="Polar residues" evidence="1">
    <location>
        <begin position="71"/>
        <end position="89"/>
    </location>
</feature>
<dbReference type="EMBL" id="AZGY01000015">
    <property type="protein sequence ID" value="KZZ92482.1"/>
    <property type="molecule type" value="Genomic_DNA"/>
</dbReference>
<evidence type="ECO:0000256" key="1">
    <source>
        <dbReference type="SAM" id="MobiDB-lite"/>
    </source>
</evidence>
<accession>A0A167ZCK8</accession>
<proteinExistence type="predicted"/>
<dbReference type="Proteomes" id="UP000078544">
    <property type="component" value="Unassembled WGS sequence"/>
</dbReference>
<gene>
    <name evidence="2" type="ORF">AAL_06108</name>
</gene>
<feature type="region of interest" description="Disordered" evidence="1">
    <location>
        <begin position="1"/>
        <end position="170"/>
    </location>
</feature>
<evidence type="ECO:0000313" key="3">
    <source>
        <dbReference type="Proteomes" id="UP000078544"/>
    </source>
</evidence>
<keyword evidence="3" id="KW-1185">Reference proteome</keyword>
<feature type="compositionally biased region" description="Basic and acidic residues" evidence="1">
    <location>
        <begin position="42"/>
        <end position="55"/>
    </location>
</feature>
<name>A0A167ZCK8_9HYPO</name>
<comment type="caution">
    <text evidence="2">The sequence shown here is derived from an EMBL/GenBank/DDBJ whole genome shotgun (WGS) entry which is preliminary data.</text>
</comment>